<evidence type="ECO:0000313" key="4">
    <source>
        <dbReference type="EMBL" id="OGZ54852.1"/>
    </source>
</evidence>
<dbReference type="STRING" id="1802128.A3H64_00270"/>
<name>A0A1G2GXE0_9BACT</name>
<proteinExistence type="predicted"/>
<gene>
    <name evidence="4" type="ORF">A3H64_00270</name>
</gene>
<keyword evidence="2" id="KW-0732">Signal</keyword>
<dbReference type="GO" id="GO:0016810">
    <property type="term" value="F:hydrolase activity, acting on carbon-nitrogen (but not peptide) bonds"/>
    <property type="evidence" value="ECO:0007669"/>
    <property type="project" value="InterPro"/>
</dbReference>
<protein>
    <recommendedName>
        <fullName evidence="3">NodB homology domain-containing protein</fullName>
    </recommendedName>
</protein>
<dbReference type="PANTHER" id="PTHR34216:SF3">
    <property type="entry name" value="POLY-BETA-1,6-N-ACETYL-D-GLUCOSAMINE N-DEACETYLASE"/>
    <property type="match status" value="1"/>
</dbReference>
<dbReference type="InterPro" id="IPR002509">
    <property type="entry name" value="NODB_dom"/>
</dbReference>
<dbReference type="AlphaFoldDB" id="A0A1G2GXE0"/>
<dbReference type="EMBL" id="MHNY01000037">
    <property type="protein sequence ID" value="OGZ54852.1"/>
    <property type="molecule type" value="Genomic_DNA"/>
</dbReference>
<dbReference type="InterPro" id="IPR051398">
    <property type="entry name" value="Polysacch_Deacetylase"/>
</dbReference>
<dbReference type="InterPro" id="IPR011330">
    <property type="entry name" value="Glyco_hydro/deAcase_b/a-brl"/>
</dbReference>
<dbReference type="Pfam" id="PF01522">
    <property type="entry name" value="Polysacc_deac_1"/>
    <property type="match status" value="1"/>
</dbReference>
<sequence length="350" mass="39451">MGHTVIKSSFVLLCISITLFVVGSLLAAGPLWNKGRFGIESGKTHIVSIQYKREYEQFVKKHPAAKAPDLQNRNVPVLLYHSVLPADDGYNVTLDVFKEHMFALKQAGYQTITARDLYNFLAKGALLPSHPVLITFDDGSKTSFYPVDPLFRALGFRGTHFIITRYSTGYGSGGSFYLSEDELQYALGTGRWEILSHGHDAHEMDTPFSGGSSHFLSQRQFLELKGGLESESEFTSRVMKDFTQSKQVLESIFSLDMFGYAFPFGDFGQNNSEYPETEKLILDATSHVYVILFHQARWKYPEPILYKDSMYMVPRITVHTEWSGDKLLEAMANYMASGVESIPHGESDEE</sequence>
<dbReference type="Proteomes" id="UP000178186">
    <property type="component" value="Unassembled WGS sequence"/>
</dbReference>
<accession>A0A1G2GXE0</accession>
<evidence type="ECO:0000256" key="1">
    <source>
        <dbReference type="ARBA" id="ARBA00004613"/>
    </source>
</evidence>
<comment type="caution">
    <text evidence="4">The sequence shown here is derived from an EMBL/GenBank/DDBJ whole genome shotgun (WGS) entry which is preliminary data.</text>
</comment>
<evidence type="ECO:0000313" key="5">
    <source>
        <dbReference type="Proteomes" id="UP000178186"/>
    </source>
</evidence>
<dbReference type="PANTHER" id="PTHR34216">
    <property type="match status" value="1"/>
</dbReference>
<organism evidence="4 5">
    <name type="scientific">Candidatus Ryanbacteria bacterium RIFCSPLOWO2_02_FULL_45_11c</name>
    <dbReference type="NCBI Taxonomy" id="1802128"/>
    <lineage>
        <taxon>Bacteria</taxon>
        <taxon>Candidatus Ryaniibacteriota</taxon>
    </lineage>
</organism>
<comment type="subcellular location">
    <subcellularLocation>
        <location evidence="1">Secreted</location>
    </subcellularLocation>
</comment>
<evidence type="ECO:0000259" key="3">
    <source>
        <dbReference type="Pfam" id="PF01522"/>
    </source>
</evidence>
<dbReference type="Gene3D" id="3.20.20.370">
    <property type="entry name" value="Glycoside hydrolase/deacetylase"/>
    <property type="match status" value="1"/>
</dbReference>
<reference evidence="4 5" key="1">
    <citation type="journal article" date="2016" name="Nat. Commun.">
        <title>Thousands of microbial genomes shed light on interconnected biogeochemical processes in an aquifer system.</title>
        <authorList>
            <person name="Anantharaman K."/>
            <person name="Brown C.T."/>
            <person name="Hug L.A."/>
            <person name="Sharon I."/>
            <person name="Castelle C.J."/>
            <person name="Probst A.J."/>
            <person name="Thomas B.C."/>
            <person name="Singh A."/>
            <person name="Wilkins M.J."/>
            <person name="Karaoz U."/>
            <person name="Brodie E.L."/>
            <person name="Williams K.H."/>
            <person name="Hubbard S.S."/>
            <person name="Banfield J.F."/>
        </authorList>
    </citation>
    <scope>NUCLEOTIDE SEQUENCE [LARGE SCALE GENOMIC DNA]</scope>
</reference>
<dbReference type="SUPFAM" id="SSF88713">
    <property type="entry name" value="Glycoside hydrolase/deacetylase"/>
    <property type="match status" value="1"/>
</dbReference>
<dbReference type="GO" id="GO:0005975">
    <property type="term" value="P:carbohydrate metabolic process"/>
    <property type="evidence" value="ECO:0007669"/>
    <property type="project" value="InterPro"/>
</dbReference>
<feature type="domain" description="NodB homology" evidence="3">
    <location>
        <begin position="129"/>
        <end position="269"/>
    </location>
</feature>
<dbReference type="GO" id="GO:0005576">
    <property type="term" value="C:extracellular region"/>
    <property type="evidence" value="ECO:0007669"/>
    <property type="project" value="UniProtKB-SubCell"/>
</dbReference>
<evidence type="ECO:0000256" key="2">
    <source>
        <dbReference type="ARBA" id="ARBA00022729"/>
    </source>
</evidence>